<evidence type="ECO:0000259" key="1">
    <source>
        <dbReference type="PROSITE" id="PS50994"/>
    </source>
</evidence>
<dbReference type="Pfam" id="PF18701">
    <property type="entry name" value="DUF5641"/>
    <property type="match status" value="1"/>
</dbReference>
<accession>A0ABR3LRH5</accession>
<proteinExistence type="predicted"/>
<sequence length="274" mass="30910">MALRRFTARRGTPFEILSDQGANFKGGERELREAFAALAPDLQAQLARPQVEFRFNPPNAPHFGGCWEREIHSLKQALTATIGAQSVTFEVLQTVLVEIEGILKSDPDPITPNSLLMGRPDSSLPPEVYPESELISRWRWCHSQVLADNFWRHFLKFYLPGLQTRQKWQDDTCNIQVGTIVMIVDLQLPRALWPVGQVSEIFPEADGRVRTANVKTVKKAIIAVRITDLLMKSFSLLLRLIDIQEANQHSQINVQANIPPTALTVKLIVSPSER</sequence>
<keyword evidence="3" id="KW-1185">Reference proteome</keyword>
<protein>
    <recommendedName>
        <fullName evidence="1">Integrase catalytic domain-containing protein</fullName>
    </recommendedName>
</protein>
<dbReference type="EMBL" id="JAYMGO010000019">
    <property type="protein sequence ID" value="KAL1255485.1"/>
    <property type="molecule type" value="Genomic_DNA"/>
</dbReference>
<reference evidence="2 3" key="1">
    <citation type="submission" date="2023-09" db="EMBL/GenBank/DDBJ databases">
        <authorList>
            <person name="Wang M."/>
        </authorList>
    </citation>
    <scope>NUCLEOTIDE SEQUENCE [LARGE SCALE GENOMIC DNA]</scope>
    <source>
        <strain evidence="2">GT-2023</strain>
        <tissue evidence="2">Liver</tissue>
    </source>
</reference>
<dbReference type="InterPro" id="IPR040676">
    <property type="entry name" value="DUF5641"/>
</dbReference>
<evidence type="ECO:0000313" key="3">
    <source>
        <dbReference type="Proteomes" id="UP001558613"/>
    </source>
</evidence>
<name>A0ABR3LRH5_9TELE</name>
<dbReference type="InterPro" id="IPR001584">
    <property type="entry name" value="Integrase_cat-core"/>
</dbReference>
<dbReference type="Gene3D" id="3.30.420.10">
    <property type="entry name" value="Ribonuclease H-like superfamily/Ribonuclease H"/>
    <property type="match status" value="1"/>
</dbReference>
<dbReference type="SUPFAM" id="SSF53098">
    <property type="entry name" value="Ribonuclease H-like"/>
    <property type="match status" value="1"/>
</dbReference>
<organism evidence="2 3">
    <name type="scientific">Cirrhinus molitorella</name>
    <name type="common">mud carp</name>
    <dbReference type="NCBI Taxonomy" id="172907"/>
    <lineage>
        <taxon>Eukaryota</taxon>
        <taxon>Metazoa</taxon>
        <taxon>Chordata</taxon>
        <taxon>Craniata</taxon>
        <taxon>Vertebrata</taxon>
        <taxon>Euteleostomi</taxon>
        <taxon>Actinopterygii</taxon>
        <taxon>Neopterygii</taxon>
        <taxon>Teleostei</taxon>
        <taxon>Ostariophysi</taxon>
        <taxon>Cypriniformes</taxon>
        <taxon>Cyprinidae</taxon>
        <taxon>Labeoninae</taxon>
        <taxon>Labeonini</taxon>
        <taxon>Cirrhinus</taxon>
    </lineage>
</organism>
<dbReference type="Proteomes" id="UP001558613">
    <property type="component" value="Unassembled WGS sequence"/>
</dbReference>
<dbReference type="PANTHER" id="PTHR47331:SF1">
    <property type="entry name" value="GAG-LIKE PROTEIN"/>
    <property type="match status" value="1"/>
</dbReference>
<gene>
    <name evidence="2" type="ORF">QQF64_013546</name>
</gene>
<dbReference type="InterPro" id="IPR012337">
    <property type="entry name" value="RNaseH-like_sf"/>
</dbReference>
<dbReference type="InterPro" id="IPR036397">
    <property type="entry name" value="RNaseH_sf"/>
</dbReference>
<evidence type="ECO:0000313" key="2">
    <source>
        <dbReference type="EMBL" id="KAL1255485.1"/>
    </source>
</evidence>
<dbReference type="PROSITE" id="PS50994">
    <property type="entry name" value="INTEGRASE"/>
    <property type="match status" value="1"/>
</dbReference>
<feature type="domain" description="Integrase catalytic" evidence="1">
    <location>
        <begin position="1"/>
        <end position="120"/>
    </location>
</feature>
<dbReference type="PANTHER" id="PTHR47331">
    <property type="entry name" value="PHD-TYPE DOMAIN-CONTAINING PROTEIN"/>
    <property type="match status" value="1"/>
</dbReference>
<comment type="caution">
    <text evidence="2">The sequence shown here is derived from an EMBL/GenBank/DDBJ whole genome shotgun (WGS) entry which is preliminary data.</text>
</comment>